<dbReference type="EMBL" id="KY549443">
    <property type="protein sequence ID" value="APZ82085.1"/>
    <property type="molecule type" value="Genomic_DNA"/>
</dbReference>
<proteinExistence type="predicted"/>
<organism evidence="1 2">
    <name type="scientific">Enterococcus phage EFP01</name>
    <dbReference type="NCBI Taxonomy" id="1926594"/>
    <lineage>
        <taxon>Viruses</taxon>
        <taxon>Duplodnaviria</taxon>
        <taxon>Heunggongvirae</taxon>
        <taxon>Uroviricota</taxon>
        <taxon>Caudoviricetes</taxon>
        <taxon>Herelleviridae</taxon>
        <taxon>Brockvirinae</taxon>
        <taxon>Schiekvirus</taxon>
        <taxon>Schiekvirus EFP01</taxon>
    </lineage>
</organism>
<reference evidence="2" key="1">
    <citation type="submission" date="2016-12" db="EMBL/GenBank/DDBJ databases">
        <authorList>
            <person name="Lee J.-H."/>
            <person name="Kim Y.-T."/>
            <person name="Kim J.-H."/>
            <person name="Ryu S.-R."/>
        </authorList>
    </citation>
    <scope>NUCLEOTIDE SEQUENCE [LARGE SCALE GENOMIC DNA]</scope>
</reference>
<keyword evidence="2" id="KW-1185">Reference proteome</keyword>
<name>A0A288TZS6_9CAUD</name>
<evidence type="ECO:0000313" key="2">
    <source>
        <dbReference type="Proteomes" id="UP000224269"/>
    </source>
</evidence>
<gene>
    <name evidence="1" type="ORF">EFP01_158</name>
</gene>
<sequence>MSNESLVGKWMCASDTDVEVWRACAYFDTKEDAIHAGKLAVDAIRNGKTFVEEIWEHVEDILGFLPEEPINSFVVGRVAPVYLPVDVTSLLEQTQEMIYQEVGEVADSYYLTDEIPEDKQDELQSLIIGWFAKNGYDCPFTKIVDIEPVYISRDDSLYLVGVRVDVRPSEVIEGGFTCTTRVMKVREEDLKITEKQIENRSKEPDYLFKTRVLKSELDTPLWAFCKDNITMYSLVREAYVDSKASEFENNIKTLLAFHYTEQANMFNNKIKSLKLGKEIGVGVQ</sequence>
<accession>A0A288TZS6</accession>
<dbReference type="Proteomes" id="UP000224269">
    <property type="component" value="Segment"/>
</dbReference>
<protein>
    <submittedName>
        <fullName evidence="1">Uncharacterized protein</fullName>
    </submittedName>
</protein>
<evidence type="ECO:0000313" key="1">
    <source>
        <dbReference type="EMBL" id="APZ82085.1"/>
    </source>
</evidence>